<sequence>MANGRLPIGNPGQVVAFAESVAVLTPDGGLLLQEIQVAGKRATAVADFLRGHSHFVGSQFDIG</sequence>
<protein>
    <recommendedName>
        <fullName evidence="1">Formyl transferase C-terminal domain-containing protein</fullName>
    </recommendedName>
</protein>
<dbReference type="Gene3D" id="3.10.25.10">
    <property type="entry name" value="Formyl transferase, C-terminal domain"/>
    <property type="match status" value="1"/>
</dbReference>
<dbReference type="GO" id="GO:0003824">
    <property type="term" value="F:catalytic activity"/>
    <property type="evidence" value="ECO:0007669"/>
    <property type="project" value="InterPro"/>
</dbReference>
<dbReference type="InterPro" id="IPR005793">
    <property type="entry name" value="Formyl_trans_C"/>
</dbReference>
<reference evidence="2" key="1">
    <citation type="submission" date="2018-06" db="EMBL/GenBank/DDBJ databases">
        <authorList>
            <person name="Zhirakovskaya E."/>
        </authorList>
    </citation>
    <scope>NUCLEOTIDE SEQUENCE</scope>
</reference>
<dbReference type="AlphaFoldDB" id="A0A3B0VI92"/>
<dbReference type="InterPro" id="IPR011034">
    <property type="entry name" value="Formyl_transferase-like_C_sf"/>
</dbReference>
<name>A0A3B0VI92_9ZZZZ</name>
<dbReference type="EMBL" id="UOEU01000629">
    <property type="protein sequence ID" value="VAW36519.1"/>
    <property type="molecule type" value="Genomic_DNA"/>
</dbReference>
<organism evidence="2">
    <name type="scientific">hydrothermal vent metagenome</name>
    <dbReference type="NCBI Taxonomy" id="652676"/>
    <lineage>
        <taxon>unclassified sequences</taxon>
        <taxon>metagenomes</taxon>
        <taxon>ecological metagenomes</taxon>
    </lineage>
</organism>
<proteinExistence type="predicted"/>
<dbReference type="Pfam" id="PF02911">
    <property type="entry name" value="Formyl_trans_C"/>
    <property type="match status" value="1"/>
</dbReference>
<dbReference type="InterPro" id="IPR037022">
    <property type="entry name" value="Formyl_trans_C_sf"/>
</dbReference>
<gene>
    <name evidence="2" type="ORF">MNBD_CHLOROFLEXI01-2673</name>
</gene>
<evidence type="ECO:0000313" key="2">
    <source>
        <dbReference type="EMBL" id="VAW36519.1"/>
    </source>
</evidence>
<accession>A0A3B0VI92</accession>
<evidence type="ECO:0000259" key="1">
    <source>
        <dbReference type="Pfam" id="PF02911"/>
    </source>
</evidence>
<dbReference type="SUPFAM" id="SSF50486">
    <property type="entry name" value="FMT C-terminal domain-like"/>
    <property type="match status" value="1"/>
</dbReference>
<feature type="domain" description="Formyl transferase C-terminal" evidence="1">
    <location>
        <begin position="11"/>
        <end position="52"/>
    </location>
</feature>